<comment type="caution">
    <text evidence="3">The sequence shown here is derived from an EMBL/GenBank/DDBJ whole genome shotgun (WGS) entry which is preliminary data.</text>
</comment>
<evidence type="ECO:0000256" key="2">
    <source>
        <dbReference type="RuleBase" id="RU363015"/>
    </source>
</evidence>
<dbReference type="Pfam" id="PF03641">
    <property type="entry name" value="Lysine_decarbox"/>
    <property type="match status" value="1"/>
</dbReference>
<dbReference type="PANTHER" id="PTHR31223">
    <property type="entry name" value="LOG FAMILY PROTEIN YJL055W"/>
    <property type="match status" value="1"/>
</dbReference>
<sequence>MKNLNITVYCGARQGNLPLYSQVAVKLGNWITTHDHTLIYGGGKAGMMGKLADTVLQKNGEVIGIIPTFLKERELAHPDLTKIIEVDSMAERKQRMLDYGDACIALPGGPGTYRSNFLVKDWQKPKPLYRL</sequence>
<dbReference type="NCBIfam" id="TIGR00730">
    <property type="entry name" value="Rossman fold protein, TIGR00730 family"/>
    <property type="match status" value="1"/>
</dbReference>
<name>A0ABN3Y015_9ENTE</name>
<keyword evidence="4" id="KW-1185">Reference proteome</keyword>
<comment type="similarity">
    <text evidence="1 2">Belongs to the LOG family.</text>
</comment>
<evidence type="ECO:0000313" key="4">
    <source>
        <dbReference type="Proteomes" id="UP001501577"/>
    </source>
</evidence>
<dbReference type="PANTHER" id="PTHR31223:SF70">
    <property type="entry name" value="LOG FAMILY PROTEIN YJL055W"/>
    <property type="match status" value="1"/>
</dbReference>
<dbReference type="InterPro" id="IPR031100">
    <property type="entry name" value="LOG_fam"/>
</dbReference>
<evidence type="ECO:0000256" key="1">
    <source>
        <dbReference type="ARBA" id="ARBA00006763"/>
    </source>
</evidence>
<protein>
    <recommendedName>
        <fullName evidence="2">Cytokinin riboside 5'-monophosphate phosphoribohydrolase</fullName>
        <ecNumber evidence="2">3.2.2.n1</ecNumber>
    </recommendedName>
</protein>
<reference evidence="3 4" key="1">
    <citation type="journal article" date="2019" name="Int. J. Syst. Evol. Microbiol.">
        <title>The Global Catalogue of Microorganisms (GCM) 10K type strain sequencing project: providing services to taxonomists for standard genome sequencing and annotation.</title>
        <authorList>
            <consortium name="The Broad Institute Genomics Platform"/>
            <consortium name="The Broad Institute Genome Sequencing Center for Infectious Disease"/>
            <person name="Wu L."/>
            <person name="Ma J."/>
        </authorList>
    </citation>
    <scope>NUCLEOTIDE SEQUENCE [LARGE SCALE GENOMIC DNA]</scope>
    <source>
        <strain evidence="3 4">JCM 8736</strain>
    </source>
</reference>
<dbReference type="EC" id="3.2.2.n1" evidence="2"/>
<organism evidence="3 4">
    <name type="scientific">Tetragenococcus solitarius</name>
    <dbReference type="NCBI Taxonomy" id="71453"/>
    <lineage>
        <taxon>Bacteria</taxon>
        <taxon>Bacillati</taxon>
        <taxon>Bacillota</taxon>
        <taxon>Bacilli</taxon>
        <taxon>Lactobacillales</taxon>
        <taxon>Enterococcaceae</taxon>
        <taxon>Tetragenococcus</taxon>
    </lineage>
</organism>
<proteinExistence type="inferred from homology"/>
<dbReference type="SUPFAM" id="SSF102405">
    <property type="entry name" value="MCP/YpsA-like"/>
    <property type="match status" value="1"/>
</dbReference>
<dbReference type="Gene3D" id="3.40.50.450">
    <property type="match status" value="1"/>
</dbReference>
<evidence type="ECO:0000313" key="3">
    <source>
        <dbReference type="EMBL" id="GAA3011129.1"/>
    </source>
</evidence>
<keyword evidence="2" id="KW-0378">Hydrolase</keyword>
<dbReference type="InterPro" id="IPR005269">
    <property type="entry name" value="LOG"/>
</dbReference>
<dbReference type="Proteomes" id="UP001501577">
    <property type="component" value="Unassembled WGS sequence"/>
</dbReference>
<dbReference type="EMBL" id="BAAAXQ010000010">
    <property type="protein sequence ID" value="GAA3011129.1"/>
    <property type="molecule type" value="Genomic_DNA"/>
</dbReference>
<gene>
    <name evidence="3" type="ORF">GCM10019998_04170</name>
</gene>
<keyword evidence="2" id="KW-0203">Cytokinin biosynthesis</keyword>
<accession>A0ABN3Y015</accession>